<organism evidence="8 9">
    <name type="scientific">Triticum urartu</name>
    <name type="common">Red wild einkorn</name>
    <name type="synonym">Crithodium urartu</name>
    <dbReference type="NCBI Taxonomy" id="4572"/>
    <lineage>
        <taxon>Eukaryota</taxon>
        <taxon>Viridiplantae</taxon>
        <taxon>Streptophyta</taxon>
        <taxon>Embryophyta</taxon>
        <taxon>Tracheophyta</taxon>
        <taxon>Spermatophyta</taxon>
        <taxon>Magnoliopsida</taxon>
        <taxon>Liliopsida</taxon>
        <taxon>Poales</taxon>
        <taxon>Poaceae</taxon>
        <taxon>BOP clade</taxon>
        <taxon>Pooideae</taxon>
        <taxon>Triticodae</taxon>
        <taxon>Triticeae</taxon>
        <taxon>Triticinae</taxon>
        <taxon>Triticum</taxon>
    </lineage>
</organism>
<protein>
    <recommendedName>
        <fullName evidence="7">Zinc finger RING-H2-type domain-containing protein</fullName>
    </recommendedName>
</protein>
<dbReference type="InterPro" id="IPR024766">
    <property type="entry name" value="Znf_RING_H2"/>
</dbReference>
<dbReference type="SUPFAM" id="SSF57850">
    <property type="entry name" value="RING/U-box"/>
    <property type="match status" value="1"/>
</dbReference>
<evidence type="ECO:0000256" key="4">
    <source>
        <dbReference type="ARBA" id="ARBA00022786"/>
    </source>
</evidence>
<proteinExistence type="predicted"/>
<name>A0A8R7PL22_TRIUA</name>
<evidence type="ECO:0000256" key="2">
    <source>
        <dbReference type="ARBA" id="ARBA00022723"/>
    </source>
</evidence>
<accession>A0A8R7PL22</accession>
<feature type="compositionally biased region" description="Pro residues" evidence="6">
    <location>
        <begin position="1"/>
        <end position="11"/>
    </location>
</feature>
<reference evidence="8" key="3">
    <citation type="submission" date="2022-06" db="UniProtKB">
        <authorList>
            <consortium name="EnsemblPlants"/>
        </authorList>
    </citation>
    <scope>IDENTIFICATION</scope>
</reference>
<sequence>MPSPSPPPPPATMKSSALSAPGASSRSSSTRRSPQTLSPTTSPTRLPCSPSPASSTSTTPVTSRWFLGPPSPSATPAATASSNPSNQFDVHLGGLLSGGATIQIVLEGSSFPGGFVSSPAPGTGGVSLVDYFMGSGLKQLIQQLAENDPSRYGTLPTAKAAVAALPNVAVDGGAQHVFHKDCILPWLDLHSSCPICRHL</sequence>
<evidence type="ECO:0000259" key="7">
    <source>
        <dbReference type="Pfam" id="PF12678"/>
    </source>
</evidence>
<evidence type="ECO:0000256" key="1">
    <source>
        <dbReference type="ARBA" id="ARBA00004906"/>
    </source>
</evidence>
<keyword evidence="3" id="KW-0863">Zinc-finger</keyword>
<dbReference type="Gramene" id="TuG1812G0200006291.01.T01">
    <property type="protein sequence ID" value="TuG1812G0200006291.01.T01.cds415024"/>
    <property type="gene ID" value="TuG1812G0200006291.01"/>
</dbReference>
<dbReference type="GO" id="GO:0061630">
    <property type="term" value="F:ubiquitin protein ligase activity"/>
    <property type="evidence" value="ECO:0007669"/>
    <property type="project" value="TreeGrafter"/>
</dbReference>
<dbReference type="PANTHER" id="PTHR15710:SF208">
    <property type="entry name" value="E3 UBIQUITIN-PROTEIN LIGASE RING1-LIKE"/>
    <property type="match status" value="1"/>
</dbReference>
<evidence type="ECO:0000256" key="5">
    <source>
        <dbReference type="ARBA" id="ARBA00022833"/>
    </source>
</evidence>
<dbReference type="GO" id="GO:0016567">
    <property type="term" value="P:protein ubiquitination"/>
    <property type="evidence" value="ECO:0007669"/>
    <property type="project" value="TreeGrafter"/>
</dbReference>
<dbReference type="PANTHER" id="PTHR15710">
    <property type="entry name" value="E3 UBIQUITIN-PROTEIN LIGASE PRAJA"/>
    <property type="match status" value="1"/>
</dbReference>
<keyword evidence="2" id="KW-0479">Metal-binding</keyword>
<evidence type="ECO:0000313" key="9">
    <source>
        <dbReference type="Proteomes" id="UP000015106"/>
    </source>
</evidence>
<keyword evidence="4" id="KW-0833">Ubl conjugation pathway</keyword>
<dbReference type="Gene3D" id="3.30.40.10">
    <property type="entry name" value="Zinc/RING finger domain, C3HC4 (zinc finger)"/>
    <property type="match status" value="1"/>
</dbReference>
<feature type="region of interest" description="Disordered" evidence="6">
    <location>
        <begin position="1"/>
        <end position="85"/>
    </location>
</feature>
<dbReference type="EnsemblPlants" id="TuG1812G0200006291.01.T01">
    <property type="protein sequence ID" value="TuG1812G0200006291.01.T01.cds415024"/>
    <property type="gene ID" value="TuG1812G0200006291.01"/>
</dbReference>
<evidence type="ECO:0000313" key="8">
    <source>
        <dbReference type="EnsemblPlants" id="TuG1812G0200006291.01.T01.cds415024"/>
    </source>
</evidence>
<dbReference type="Pfam" id="PF12678">
    <property type="entry name" value="zf-rbx1"/>
    <property type="match status" value="1"/>
</dbReference>
<dbReference type="InterPro" id="IPR013083">
    <property type="entry name" value="Znf_RING/FYVE/PHD"/>
</dbReference>
<feature type="compositionally biased region" description="Low complexity" evidence="6">
    <location>
        <begin position="15"/>
        <end position="63"/>
    </location>
</feature>
<keyword evidence="9" id="KW-1185">Reference proteome</keyword>
<evidence type="ECO:0000256" key="6">
    <source>
        <dbReference type="SAM" id="MobiDB-lite"/>
    </source>
</evidence>
<feature type="domain" description="Zinc finger RING-H2-type" evidence="7">
    <location>
        <begin position="170"/>
        <end position="197"/>
    </location>
</feature>
<reference evidence="9" key="1">
    <citation type="journal article" date="2013" name="Nature">
        <title>Draft genome of the wheat A-genome progenitor Triticum urartu.</title>
        <authorList>
            <person name="Ling H.Q."/>
            <person name="Zhao S."/>
            <person name="Liu D."/>
            <person name="Wang J."/>
            <person name="Sun H."/>
            <person name="Zhang C."/>
            <person name="Fan H."/>
            <person name="Li D."/>
            <person name="Dong L."/>
            <person name="Tao Y."/>
            <person name="Gao C."/>
            <person name="Wu H."/>
            <person name="Li Y."/>
            <person name="Cui Y."/>
            <person name="Guo X."/>
            <person name="Zheng S."/>
            <person name="Wang B."/>
            <person name="Yu K."/>
            <person name="Liang Q."/>
            <person name="Yang W."/>
            <person name="Lou X."/>
            <person name="Chen J."/>
            <person name="Feng M."/>
            <person name="Jian J."/>
            <person name="Zhang X."/>
            <person name="Luo G."/>
            <person name="Jiang Y."/>
            <person name="Liu J."/>
            <person name="Wang Z."/>
            <person name="Sha Y."/>
            <person name="Zhang B."/>
            <person name="Wu H."/>
            <person name="Tang D."/>
            <person name="Shen Q."/>
            <person name="Xue P."/>
            <person name="Zou S."/>
            <person name="Wang X."/>
            <person name="Liu X."/>
            <person name="Wang F."/>
            <person name="Yang Y."/>
            <person name="An X."/>
            <person name="Dong Z."/>
            <person name="Zhang K."/>
            <person name="Zhang X."/>
            <person name="Luo M.C."/>
            <person name="Dvorak J."/>
            <person name="Tong Y."/>
            <person name="Wang J."/>
            <person name="Yang H."/>
            <person name="Li Z."/>
            <person name="Wang D."/>
            <person name="Zhang A."/>
            <person name="Wang J."/>
        </authorList>
    </citation>
    <scope>NUCLEOTIDE SEQUENCE</scope>
    <source>
        <strain evidence="9">cv. G1812</strain>
    </source>
</reference>
<keyword evidence="5" id="KW-0862">Zinc</keyword>
<evidence type="ECO:0000256" key="3">
    <source>
        <dbReference type="ARBA" id="ARBA00022771"/>
    </source>
</evidence>
<dbReference type="GO" id="GO:0005737">
    <property type="term" value="C:cytoplasm"/>
    <property type="evidence" value="ECO:0007669"/>
    <property type="project" value="TreeGrafter"/>
</dbReference>
<dbReference type="Proteomes" id="UP000015106">
    <property type="component" value="Chromosome 2"/>
</dbReference>
<dbReference type="GO" id="GO:0008270">
    <property type="term" value="F:zinc ion binding"/>
    <property type="evidence" value="ECO:0007669"/>
    <property type="project" value="UniProtKB-KW"/>
</dbReference>
<comment type="pathway">
    <text evidence="1">Protein modification; protein ubiquitination.</text>
</comment>
<reference evidence="8" key="2">
    <citation type="submission" date="2018-03" db="EMBL/GenBank/DDBJ databases">
        <title>The Triticum urartu genome reveals the dynamic nature of wheat genome evolution.</title>
        <authorList>
            <person name="Ling H."/>
            <person name="Ma B."/>
            <person name="Shi X."/>
            <person name="Liu H."/>
            <person name="Dong L."/>
            <person name="Sun H."/>
            <person name="Cao Y."/>
            <person name="Gao Q."/>
            <person name="Zheng S."/>
            <person name="Li Y."/>
            <person name="Yu Y."/>
            <person name="Du H."/>
            <person name="Qi M."/>
            <person name="Li Y."/>
            <person name="Yu H."/>
            <person name="Cui Y."/>
            <person name="Wang N."/>
            <person name="Chen C."/>
            <person name="Wu H."/>
            <person name="Zhao Y."/>
            <person name="Zhang J."/>
            <person name="Li Y."/>
            <person name="Zhou W."/>
            <person name="Zhang B."/>
            <person name="Hu W."/>
            <person name="Eijk M."/>
            <person name="Tang J."/>
            <person name="Witsenboer H."/>
            <person name="Zhao S."/>
            <person name="Li Z."/>
            <person name="Zhang A."/>
            <person name="Wang D."/>
            <person name="Liang C."/>
        </authorList>
    </citation>
    <scope>NUCLEOTIDE SEQUENCE [LARGE SCALE GENOMIC DNA]</scope>
    <source>
        <strain evidence="8">cv. G1812</strain>
    </source>
</reference>
<feature type="compositionally biased region" description="Low complexity" evidence="6">
    <location>
        <begin position="74"/>
        <end position="85"/>
    </location>
</feature>
<dbReference type="AlphaFoldDB" id="A0A8R7PL22"/>